<dbReference type="InterPro" id="IPR021825">
    <property type="entry name" value="RETICULATA-related"/>
</dbReference>
<evidence type="ECO:0000256" key="7">
    <source>
        <dbReference type="ARBA" id="ARBA00022946"/>
    </source>
</evidence>
<feature type="transmembrane region" description="Helical" evidence="11">
    <location>
        <begin position="169"/>
        <end position="189"/>
    </location>
</feature>
<evidence type="ECO:0000256" key="5">
    <source>
        <dbReference type="ARBA" id="ARBA00022640"/>
    </source>
</evidence>
<feature type="transmembrane region" description="Helical" evidence="11">
    <location>
        <begin position="241"/>
        <end position="264"/>
    </location>
</feature>
<dbReference type="EMBL" id="JALJOS010000053">
    <property type="protein sequence ID" value="KAK9818885.1"/>
    <property type="molecule type" value="Genomic_DNA"/>
</dbReference>
<evidence type="ECO:0000256" key="11">
    <source>
        <dbReference type="SAM" id="Phobius"/>
    </source>
</evidence>
<dbReference type="GO" id="GO:0016020">
    <property type="term" value="C:membrane"/>
    <property type="evidence" value="ECO:0007669"/>
    <property type="project" value="UniProtKB-SubCell"/>
</dbReference>
<keyword evidence="7" id="KW-0809">Transit peptide</keyword>
<keyword evidence="13" id="KW-1185">Reference proteome</keyword>
<gene>
    <name evidence="12" type="ORF">WJX74_007678</name>
</gene>
<sequence length="355" mass="37466">MPAGLPCASQRTSLTRQTPRSQQTFTKPSITNVTRAASGEQQACHASPLQQQQKLSASRQRQQRAQVLICRGAPEQPGYRQSEGASGGGSGGLGGNGPGGGGGGGGDDRHGDDESSSKPTFGWKGWRDRVAADQQFPYKVFIEQIIGVGAAVIGDMSSRPYWGIYELDFVFSTLVVGSIVNFSLMYFLAPTAGSSAAATGLISTLFSDRILRSWGAPAGHMFQPGAFGVSKRLLNFGYKGLIFALVGFGAGIAGTATSNGLLLLRKKMDADFKSQNKPPNVLFNAATWATHMGLSSNLRYQVLNGVDMMMQPAMGPTTFKVLTSLLRTINNIAGGISFVLLAKMAGVQSTATQEA</sequence>
<evidence type="ECO:0000256" key="2">
    <source>
        <dbReference type="ARBA" id="ARBA00004229"/>
    </source>
</evidence>
<evidence type="ECO:0000256" key="10">
    <source>
        <dbReference type="SAM" id="MobiDB-lite"/>
    </source>
</evidence>
<dbReference type="AlphaFoldDB" id="A0AAW1QBZ1"/>
<feature type="compositionally biased region" description="Gly residues" evidence="10">
    <location>
        <begin position="85"/>
        <end position="105"/>
    </location>
</feature>
<dbReference type="PANTHER" id="PTHR31620:SF15">
    <property type="entry name" value="PROTEIN RETICULATA-RELATED 2, CHLOROPLASTIC-RELATED"/>
    <property type="match status" value="1"/>
</dbReference>
<keyword evidence="8 11" id="KW-1133">Transmembrane helix</keyword>
<keyword evidence="5" id="KW-0934">Plastid</keyword>
<evidence type="ECO:0000256" key="1">
    <source>
        <dbReference type="ARBA" id="ARBA00004141"/>
    </source>
</evidence>
<protein>
    <submittedName>
        <fullName evidence="12">Uncharacterized protein</fullName>
    </submittedName>
</protein>
<feature type="compositionally biased region" description="Basic and acidic residues" evidence="10">
    <location>
        <begin position="106"/>
        <end position="116"/>
    </location>
</feature>
<dbReference type="GO" id="GO:0009507">
    <property type="term" value="C:chloroplast"/>
    <property type="evidence" value="ECO:0007669"/>
    <property type="project" value="UniProtKB-SubCell"/>
</dbReference>
<evidence type="ECO:0000256" key="4">
    <source>
        <dbReference type="ARBA" id="ARBA00022528"/>
    </source>
</evidence>
<dbReference type="Pfam" id="PF11891">
    <property type="entry name" value="RETICULATA-like"/>
    <property type="match status" value="1"/>
</dbReference>
<dbReference type="Proteomes" id="UP001438707">
    <property type="component" value="Unassembled WGS sequence"/>
</dbReference>
<name>A0AAW1QBZ1_9CHLO</name>
<comment type="subcellular location">
    <subcellularLocation>
        <location evidence="1">Membrane</location>
        <topology evidence="1">Multi-pass membrane protein</topology>
    </subcellularLocation>
    <subcellularLocation>
        <location evidence="2">Plastid</location>
        <location evidence="2">Chloroplast</location>
    </subcellularLocation>
</comment>
<proteinExistence type="inferred from homology"/>
<dbReference type="PANTHER" id="PTHR31620">
    <property type="entry name" value="PROTEIN RETICULATA-RELATED 2, CHLOROPLASTIC-RELATED"/>
    <property type="match status" value="1"/>
</dbReference>
<organism evidence="12 13">
    <name type="scientific">Apatococcus lobatus</name>
    <dbReference type="NCBI Taxonomy" id="904363"/>
    <lineage>
        <taxon>Eukaryota</taxon>
        <taxon>Viridiplantae</taxon>
        <taxon>Chlorophyta</taxon>
        <taxon>core chlorophytes</taxon>
        <taxon>Trebouxiophyceae</taxon>
        <taxon>Chlorellales</taxon>
        <taxon>Chlorellaceae</taxon>
        <taxon>Apatococcus</taxon>
    </lineage>
</organism>
<reference evidence="12 13" key="1">
    <citation type="journal article" date="2024" name="Nat. Commun.">
        <title>Phylogenomics reveals the evolutionary origins of lichenization in chlorophyte algae.</title>
        <authorList>
            <person name="Puginier C."/>
            <person name="Libourel C."/>
            <person name="Otte J."/>
            <person name="Skaloud P."/>
            <person name="Haon M."/>
            <person name="Grisel S."/>
            <person name="Petersen M."/>
            <person name="Berrin J.G."/>
            <person name="Delaux P.M."/>
            <person name="Dal Grande F."/>
            <person name="Keller J."/>
        </authorList>
    </citation>
    <scope>NUCLEOTIDE SEQUENCE [LARGE SCALE GENOMIC DNA]</scope>
    <source>
        <strain evidence="12 13">SAG 2145</strain>
    </source>
</reference>
<evidence type="ECO:0000256" key="9">
    <source>
        <dbReference type="ARBA" id="ARBA00023136"/>
    </source>
</evidence>
<accession>A0AAW1QBZ1</accession>
<evidence type="ECO:0000313" key="12">
    <source>
        <dbReference type="EMBL" id="KAK9818885.1"/>
    </source>
</evidence>
<comment type="similarity">
    <text evidence="3">Belongs to the RETICULATA family.</text>
</comment>
<evidence type="ECO:0000256" key="3">
    <source>
        <dbReference type="ARBA" id="ARBA00010793"/>
    </source>
</evidence>
<evidence type="ECO:0000313" key="13">
    <source>
        <dbReference type="Proteomes" id="UP001438707"/>
    </source>
</evidence>
<keyword evidence="4" id="KW-0150">Chloroplast</keyword>
<keyword evidence="6 11" id="KW-0812">Transmembrane</keyword>
<evidence type="ECO:0000256" key="6">
    <source>
        <dbReference type="ARBA" id="ARBA00022692"/>
    </source>
</evidence>
<feature type="compositionally biased region" description="Polar residues" evidence="10">
    <location>
        <begin position="9"/>
        <end position="41"/>
    </location>
</feature>
<feature type="region of interest" description="Disordered" evidence="10">
    <location>
        <begin position="1"/>
        <end position="123"/>
    </location>
</feature>
<comment type="caution">
    <text evidence="12">The sequence shown here is derived from an EMBL/GenBank/DDBJ whole genome shotgun (WGS) entry which is preliminary data.</text>
</comment>
<evidence type="ECO:0000256" key="8">
    <source>
        <dbReference type="ARBA" id="ARBA00022989"/>
    </source>
</evidence>
<keyword evidence="9 11" id="KW-0472">Membrane</keyword>
<feature type="compositionally biased region" description="Low complexity" evidence="10">
    <location>
        <begin position="49"/>
        <end position="66"/>
    </location>
</feature>